<dbReference type="PANTHER" id="PTHR13932">
    <property type="entry name" value="COPROPORPHYRINIGEN III OXIDASE"/>
    <property type="match status" value="1"/>
</dbReference>
<dbReference type="SFLD" id="SFLDG01065">
    <property type="entry name" value="anaerobic_coproporphyrinogen-I"/>
    <property type="match status" value="1"/>
</dbReference>
<dbReference type="SMART" id="SM00729">
    <property type="entry name" value="Elp3"/>
    <property type="match status" value="1"/>
</dbReference>
<keyword evidence="3" id="KW-0949">S-adenosyl-L-methionine</keyword>
<dbReference type="PANTHER" id="PTHR13932:SF5">
    <property type="entry name" value="RADICAL S-ADENOSYL METHIONINE DOMAIN-CONTAINING PROTEIN 1, MITOCHONDRIAL"/>
    <property type="match status" value="1"/>
</dbReference>
<comment type="function">
    <text evidence="3">Probably acts as a heme chaperone, transferring heme to an unknown acceptor. Binds one molecule of heme per monomer, possibly covalently. Binds 1 [4Fe-4S] cluster. The cluster is coordinated with 3 cysteines and an exchangeable S-adenosyl-L-methionine.</text>
</comment>
<dbReference type="GO" id="GO:0051539">
    <property type="term" value="F:4 iron, 4 sulfur cluster binding"/>
    <property type="evidence" value="ECO:0007669"/>
    <property type="project" value="UniProtKB-UniRule"/>
</dbReference>
<keyword evidence="3" id="KW-0349">Heme</keyword>
<evidence type="ECO:0000313" key="6">
    <source>
        <dbReference type="Proteomes" id="UP000238916"/>
    </source>
</evidence>
<evidence type="ECO:0000313" key="5">
    <source>
        <dbReference type="EMBL" id="SPF46190.1"/>
    </source>
</evidence>
<dbReference type="GO" id="GO:0046872">
    <property type="term" value="F:metal ion binding"/>
    <property type="evidence" value="ECO:0007669"/>
    <property type="project" value="UniProtKB-UniRule"/>
</dbReference>
<protein>
    <recommendedName>
        <fullName evidence="2 3">Heme chaperone HemW</fullName>
    </recommendedName>
</protein>
<dbReference type="InterPro" id="IPR034505">
    <property type="entry name" value="Coproporphyrinogen-III_oxidase"/>
</dbReference>
<name>A0A2U3L2X1_9FIRM</name>
<comment type="similarity">
    <text evidence="1">Belongs to the anaerobic coproporphyrinogen-III oxidase family. HemW subfamily.</text>
</comment>
<evidence type="ECO:0000259" key="4">
    <source>
        <dbReference type="PROSITE" id="PS51918"/>
    </source>
</evidence>
<dbReference type="InterPro" id="IPR010723">
    <property type="entry name" value="HemN_C"/>
</dbReference>
<dbReference type="PROSITE" id="PS51918">
    <property type="entry name" value="RADICAL_SAM"/>
    <property type="match status" value="1"/>
</dbReference>
<dbReference type="InterPro" id="IPR006638">
    <property type="entry name" value="Elp3/MiaA/NifB-like_rSAM"/>
</dbReference>
<dbReference type="Pfam" id="PF06969">
    <property type="entry name" value="HemN_C"/>
    <property type="match status" value="1"/>
</dbReference>
<gene>
    <name evidence="5" type="ORF">SBF1_3480015</name>
</gene>
<evidence type="ECO:0000256" key="3">
    <source>
        <dbReference type="RuleBase" id="RU364116"/>
    </source>
</evidence>
<dbReference type="GO" id="GO:0005737">
    <property type="term" value="C:cytoplasm"/>
    <property type="evidence" value="ECO:0007669"/>
    <property type="project" value="UniProtKB-SubCell"/>
</dbReference>
<dbReference type="NCBIfam" id="TIGR00539">
    <property type="entry name" value="hemN_rel"/>
    <property type="match status" value="1"/>
</dbReference>
<keyword evidence="3" id="KW-0143">Chaperone</keyword>
<evidence type="ECO:0000256" key="2">
    <source>
        <dbReference type="ARBA" id="ARBA00017228"/>
    </source>
</evidence>
<feature type="domain" description="Radical SAM core" evidence="4">
    <location>
        <begin position="38"/>
        <end position="282"/>
    </location>
</feature>
<dbReference type="AlphaFoldDB" id="A0A2U3L2X1"/>
<comment type="subcellular location">
    <subcellularLocation>
        <location evidence="3">Cytoplasm</location>
    </subcellularLocation>
</comment>
<proteinExistence type="inferred from homology"/>
<dbReference type="GO" id="GO:0006779">
    <property type="term" value="P:porphyrin-containing compound biosynthetic process"/>
    <property type="evidence" value="ECO:0007669"/>
    <property type="project" value="InterPro"/>
</dbReference>
<dbReference type="GO" id="GO:0004109">
    <property type="term" value="F:coproporphyrinogen oxidase activity"/>
    <property type="evidence" value="ECO:0007669"/>
    <property type="project" value="InterPro"/>
</dbReference>
<dbReference type="Proteomes" id="UP000238916">
    <property type="component" value="Unassembled WGS sequence"/>
</dbReference>
<dbReference type="SFLD" id="SFLDS00029">
    <property type="entry name" value="Radical_SAM"/>
    <property type="match status" value="1"/>
</dbReference>
<dbReference type="InterPro" id="IPR004559">
    <property type="entry name" value="HemW-like"/>
</dbReference>
<keyword evidence="3" id="KW-0004">4Fe-4S</keyword>
<dbReference type="InterPro" id="IPR058240">
    <property type="entry name" value="rSAM_sf"/>
</dbReference>
<accession>A0A2U3L2X1</accession>
<dbReference type="SUPFAM" id="SSF102114">
    <property type="entry name" value="Radical SAM enzymes"/>
    <property type="match status" value="1"/>
</dbReference>
<dbReference type="InterPro" id="IPR007197">
    <property type="entry name" value="rSAM"/>
</dbReference>
<dbReference type="Pfam" id="PF04055">
    <property type="entry name" value="Radical_SAM"/>
    <property type="match status" value="1"/>
</dbReference>
<keyword evidence="3" id="KW-0479">Metal-binding</keyword>
<dbReference type="EMBL" id="OMOF01000277">
    <property type="protein sequence ID" value="SPF46190.1"/>
    <property type="molecule type" value="Genomic_DNA"/>
</dbReference>
<reference evidence="6" key="1">
    <citation type="submission" date="2018-02" db="EMBL/GenBank/DDBJ databases">
        <authorList>
            <person name="Hausmann B."/>
        </authorList>
    </citation>
    <scope>NUCLEOTIDE SEQUENCE [LARGE SCALE GENOMIC DNA]</scope>
    <source>
        <strain evidence="6">Peat soil MAG SbF1</strain>
    </source>
</reference>
<keyword evidence="3" id="KW-0408">Iron</keyword>
<evidence type="ECO:0000256" key="1">
    <source>
        <dbReference type="ARBA" id="ARBA00006100"/>
    </source>
</evidence>
<keyword evidence="3" id="KW-0411">Iron-sulfur</keyword>
<dbReference type="SFLD" id="SFLDF00288">
    <property type="entry name" value="HemN-like__clustered_with_nucl"/>
    <property type="match status" value="1"/>
</dbReference>
<dbReference type="SFLD" id="SFLDF00562">
    <property type="entry name" value="HemN-like__clustered_with_heat"/>
    <property type="match status" value="1"/>
</dbReference>
<dbReference type="CDD" id="cd01335">
    <property type="entry name" value="Radical_SAM"/>
    <property type="match status" value="1"/>
</dbReference>
<keyword evidence="3" id="KW-0963">Cytoplasm</keyword>
<dbReference type="Gene3D" id="3.30.750.200">
    <property type="match status" value="1"/>
</dbReference>
<organism evidence="5 6">
    <name type="scientific">Candidatus Desulfosporosinus infrequens</name>
    <dbReference type="NCBI Taxonomy" id="2043169"/>
    <lineage>
        <taxon>Bacteria</taxon>
        <taxon>Bacillati</taxon>
        <taxon>Bacillota</taxon>
        <taxon>Clostridia</taxon>
        <taxon>Eubacteriales</taxon>
        <taxon>Desulfitobacteriaceae</taxon>
        <taxon>Desulfosporosinus</taxon>
    </lineage>
</organism>
<sequence length="430" mass="49706">MDREEPNDRVMTTGDETIMDERMMLDRDMVKCRGAMYRAPTRLPSLYIHVPFCVRKCDYCAFYSHTLVDSPKDFVVMYLEGLEVEIAKRRNDAPHGISSLFIGGGTPTALQDRDLERLMEIIHRHFRLNREAEQTMEGNPGTLISSKLDILRRYGINRFSLGVQAFDDKLLRAVGRMHTAGQAREAITRLRTAGFNNLNLDLMFGLPMQDMRAWQASLEEALSYSPEHLSLYGLMLEEGTPLYTRYTELTNAHSELKWLPDDDLQAEMQEWAVERLKQEGYSQYETSNFARPGYECRHNLGYWRGADYIGLGPGGVSCLDRMRWKNIEEVGLYQSRLQDGQDLCEETEKESLTWHECMAERMILGLRLQEGVNLTAFRNDFGVDLRDIYRDVLERYKNKDVFVVQGDYLCLNPKYSFVANSILQEFVGLA</sequence>